<evidence type="ECO:0000313" key="2">
    <source>
        <dbReference type="Proteomes" id="UP001233836"/>
    </source>
</evidence>
<name>A0ABT9WFD9_9BACL</name>
<protein>
    <submittedName>
        <fullName evidence="1">Uncharacterized protein</fullName>
    </submittedName>
</protein>
<keyword evidence="2" id="KW-1185">Reference proteome</keyword>
<sequence>MLLVIWCITIYDELITCDESVTNIWRTLWVTFDKLIEEQRI</sequence>
<evidence type="ECO:0000313" key="1">
    <source>
        <dbReference type="EMBL" id="MDQ0171971.1"/>
    </source>
</evidence>
<comment type="caution">
    <text evidence="1">The sequence shown here is derived from an EMBL/GenBank/DDBJ whole genome shotgun (WGS) entry which is preliminary data.</text>
</comment>
<organism evidence="1 2">
    <name type="scientific">Paenibacillus tundrae</name>
    <dbReference type="NCBI Taxonomy" id="528187"/>
    <lineage>
        <taxon>Bacteria</taxon>
        <taxon>Bacillati</taxon>
        <taxon>Bacillota</taxon>
        <taxon>Bacilli</taxon>
        <taxon>Bacillales</taxon>
        <taxon>Paenibacillaceae</taxon>
        <taxon>Paenibacillus</taxon>
    </lineage>
</organism>
<dbReference type="Proteomes" id="UP001233836">
    <property type="component" value="Unassembled WGS sequence"/>
</dbReference>
<accession>A0ABT9WFD9</accession>
<proteinExistence type="predicted"/>
<reference evidence="1 2" key="1">
    <citation type="submission" date="2023-07" db="EMBL/GenBank/DDBJ databases">
        <title>Sorghum-associated microbial communities from plants grown in Nebraska, USA.</title>
        <authorList>
            <person name="Schachtman D."/>
        </authorList>
    </citation>
    <scope>NUCLEOTIDE SEQUENCE [LARGE SCALE GENOMIC DNA]</scope>
    <source>
        <strain evidence="1 2">DS1314</strain>
    </source>
</reference>
<gene>
    <name evidence="1" type="ORF">J2T19_003433</name>
</gene>
<dbReference type="EMBL" id="JAUSTI010000009">
    <property type="protein sequence ID" value="MDQ0171971.1"/>
    <property type="molecule type" value="Genomic_DNA"/>
</dbReference>